<evidence type="ECO:0000313" key="5">
    <source>
        <dbReference type="Proteomes" id="UP000002280"/>
    </source>
</evidence>
<evidence type="ECO:0000313" key="4">
    <source>
        <dbReference type="Ensembl" id="ENSMODP00000002213.3"/>
    </source>
</evidence>
<reference evidence="4" key="3">
    <citation type="submission" date="2025-09" db="UniProtKB">
        <authorList>
            <consortium name="Ensembl"/>
        </authorList>
    </citation>
    <scope>IDENTIFICATION</scope>
</reference>
<dbReference type="eggNOG" id="KOG0985">
    <property type="taxonomic scope" value="Eukaryota"/>
</dbReference>
<dbReference type="FunCoup" id="F6T5R4">
    <property type="interactions" value="163"/>
</dbReference>
<organism evidence="4 5">
    <name type="scientific">Monodelphis domestica</name>
    <name type="common">Gray short-tailed opossum</name>
    <dbReference type="NCBI Taxonomy" id="13616"/>
    <lineage>
        <taxon>Eukaryota</taxon>
        <taxon>Metazoa</taxon>
        <taxon>Chordata</taxon>
        <taxon>Craniata</taxon>
        <taxon>Vertebrata</taxon>
        <taxon>Euteleostomi</taxon>
        <taxon>Mammalia</taxon>
        <taxon>Metatheria</taxon>
        <taxon>Didelphimorphia</taxon>
        <taxon>Didelphidae</taxon>
        <taxon>Monodelphis</taxon>
    </lineage>
</organism>
<dbReference type="AlphaFoldDB" id="F6T5R4"/>
<accession>F6T5R4</accession>
<dbReference type="InterPro" id="IPR016024">
    <property type="entry name" value="ARM-type_fold"/>
</dbReference>
<dbReference type="InterPro" id="IPR017212">
    <property type="entry name" value="CLHC1"/>
</dbReference>
<dbReference type="Proteomes" id="UP000002280">
    <property type="component" value="Chromosome 1"/>
</dbReference>
<keyword evidence="5" id="KW-1185">Reference proteome</keyword>
<dbReference type="Bgee" id="ENSMODG00000001813">
    <property type="expression patterns" value="Expressed in spermatocyte and 9 other cell types or tissues"/>
</dbReference>
<keyword evidence="1" id="KW-0175">Coiled coil</keyword>
<dbReference type="SUPFAM" id="SSF48371">
    <property type="entry name" value="ARM repeat"/>
    <property type="match status" value="2"/>
</dbReference>
<evidence type="ECO:0000256" key="2">
    <source>
        <dbReference type="PIRNR" id="PIRNR037469"/>
    </source>
</evidence>
<reference evidence="4" key="2">
    <citation type="submission" date="2025-08" db="UniProtKB">
        <authorList>
            <consortium name="Ensembl"/>
        </authorList>
    </citation>
    <scope>IDENTIFICATION</scope>
</reference>
<dbReference type="PANTHER" id="PTHR10292:SF11">
    <property type="entry name" value="CLATHRIN HEAVY CHAIN LINKER DOMAIN-CONTAINING PROTEIN 1"/>
    <property type="match status" value="1"/>
</dbReference>
<dbReference type="OrthoDB" id="2113814at2759"/>
<dbReference type="KEGG" id="mdo:100032044"/>
<dbReference type="Gene3D" id="1.25.40.30">
    <property type="match status" value="1"/>
</dbReference>
<dbReference type="GeneTree" id="ENSGT00950000183166"/>
<evidence type="ECO:0000256" key="1">
    <source>
        <dbReference type="ARBA" id="ARBA00023054"/>
    </source>
</evidence>
<evidence type="ECO:0000259" key="3">
    <source>
        <dbReference type="Pfam" id="PF15739"/>
    </source>
</evidence>
<reference evidence="4 5" key="1">
    <citation type="journal article" date="2007" name="Nature">
        <title>Genome of the marsupial Monodelphis domestica reveals innovation in non-coding sequences.</title>
        <authorList>
            <person name="Mikkelsen T.S."/>
            <person name="Wakefield M.J."/>
            <person name="Aken B."/>
            <person name="Amemiya C.T."/>
            <person name="Chang J.L."/>
            <person name="Duke S."/>
            <person name="Garber M."/>
            <person name="Gentles A.J."/>
            <person name="Goodstadt L."/>
            <person name="Heger A."/>
            <person name="Jurka J."/>
            <person name="Kamal M."/>
            <person name="Mauceli E."/>
            <person name="Searle S.M."/>
            <person name="Sharpe T."/>
            <person name="Baker M.L."/>
            <person name="Batzer M.A."/>
            <person name="Benos P.V."/>
            <person name="Belov K."/>
            <person name="Clamp M."/>
            <person name="Cook A."/>
            <person name="Cuff J."/>
            <person name="Das R."/>
            <person name="Davidow L."/>
            <person name="Deakin J.E."/>
            <person name="Fazzari M.J."/>
            <person name="Glass J.L."/>
            <person name="Grabherr M."/>
            <person name="Greally J.M."/>
            <person name="Gu W."/>
            <person name="Hore T.A."/>
            <person name="Huttley G.A."/>
            <person name="Kleber M."/>
            <person name="Jirtle R.L."/>
            <person name="Koina E."/>
            <person name="Lee J.T."/>
            <person name="Mahony S."/>
            <person name="Marra M.A."/>
            <person name="Miller R.D."/>
            <person name="Nicholls R.D."/>
            <person name="Oda M."/>
            <person name="Papenfuss A.T."/>
            <person name="Parra Z.E."/>
            <person name="Pollock D.D."/>
            <person name="Ray D.A."/>
            <person name="Schein J.E."/>
            <person name="Speed T.P."/>
            <person name="Thompson K."/>
            <person name="VandeBerg J.L."/>
            <person name="Wade C.M."/>
            <person name="Walker J.A."/>
            <person name="Waters P.D."/>
            <person name="Webber C."/>
            <person name="Weidman J.R."/>
            <person name="Xie X."/>
            <person name="Zody M.C."/>
            <person name="Baldwin J."/>
            <person name="Abdouelleil A."/>
            <person name="Abdulkadir J."/>
            <person name="Abebe A."/>
            <person name="Abera B."/>
            <person name="Abreu J."/>
            <person name="Acer S.C."/>
            <person name="Aftuck L."/>
            <person name="Alexander A."/>
            <person name="An P."/>
            <person name="Anderson E."/>
            <person name="Anderson S."/>
            <person name="Arachi H."/>
            <person name="Azer M."/>
            <person name="Bachantsang P."/>
            <person name="Barry A."/>
            <person name="Bayul T."/>
            <person name="Berlin A."/>
            <person name="Bessette D."/>
            <person name="Bloom T."/>
            <person name="Bloom T."/>
            <person name="Boguslavskiy L."/>
            <person name="Bonnet C."/>
            <person name="Boukhgalter B."/>
            <person name="Bourzgui I."/>
            <person name="Brown A."/>
            <person name="Cahill P."/>
            <person name="Channer S."/>
            <person name="Cheshatsang Y."/>
            <person name="Chuda L."/>
            <person name="Citroen M."/>
            <person name="Collymore A."/>
            <person name="Cooke P."/>
            <person name="Costello M."/>
            <person name="D'Aco K."/>
            <person name="Daza R."/>
            <person name="De Haan G."/>
            <person name="DeGray S."/>
            <person name="DeMaso C."/>
            <person name="Dhargay N."/>
            <person name="Dooley K."/>
            <person name="Dooley E."/>
            <person name="Doricent M."/>
            <person name="Dorje P."/>
            <person name="Dorjee K."/>
            <person name="Dupes A."/>
            <person name="Elong R."/>
            <person name="Falk J."/>
            <person name="Farina A."/>
            <person name="Faro S."/>
            <person name="Ferguson D."/>
            <person name="Fisher S."/>
            <person name="Foley C.D."/>
            <person name="Franke A."/>
            <person name="Friedrich D."/>
            <person name="Gadbois L."/>
            <person name="Gearin G."/>
            <person name="Gearin C.R."/>
            <person name="Giannoukos G."/>
            <person name="Goode T."/>
            <person name="Graham J."/>
            <person name="Grandbois E."/>
            <person name="Grewal S."/>
            <person name="Gyaltsen K."/>
            <person name="Hafez N."/>
            <person name="Hagos B."/>
            <person name="Hall J."/>
            <person name="Henson C."/>
            <person name="Hollinger A."/>
            <person name="Honan T."/>
            <person name="Huard M.D."/>
            <person name="Hughes L."/>
            <person name="Hurhula B."/>
            <person name="Husby M.E."/>
            <person name="Kamat A."/>
            <person name="Kanga B."/>
            <person name="Kashin S."/>
            <person name="Khazanovich D."/>
            <person name="Kisner P."/>
            <person name="Lance K."/>
            <person name="Lara M."/>
            <person name="Lee W."/>
            <person name="Lennon N."/>
            <person name="Letendre F."/>
            <person name="LeVine R."/>
            <person name="Lipovsky A."/>
            <person name="Liu X."/>
            <person name="Liu J."/>
            <person name="Liu S."/>
            <person name="Lokyitsang T."/>
            <person name="Lokyitsang Y."/>
            <person name="Lubonja R."/>
            <person name="Lui A."/>
            <person name="MacDonald P."/>
            <person name="Magnisalis V."/>
            <person name="Maru K."/>
            <person name="Matthews C."/>
            <person name="McCusker W."/>
            <person name="McDonough S."/>
            <person name="Mehta T."/>
            <person name="Meldrim J."/>
            <person name="Meneus L."/>
            <person name="Mihai O."/>
            <person name="Mihalev A."/>
            <person name="Mihova T."/>
            <person name="Mittelman R."/>
            <person name="Mlenga V."/>
            <person name="Montmayeur A."/>
            <person name="Mulrain L."/>
            <person name="Navidi A."/>
            <person name="Naylor J."/>
            <person name="Negash T."/>
            <person name="Nguyen T."/>
            <person name="Nguyen N."/>
            <person name="Nicol R."/>
            <person name="Norbu C."/>
            <person name="Norbu N."/>
            <person name="Novod N."/>
            <person name="O'Neill B."/>
            <person name="Osman S."/>
            <person name="Markiewicz E."/>
            <person name="Oyono O.L."/>
            <person name="Patti C."/>
            <person name="Phunkhang P."/>
            <person name="Pierre F."/>
            <person name="Priest M."/>
            <person name="Raghuraman S."/>
            <person name="Rege F."/>
            <person name="Reyes R."/>
            <person name="Rise C."/>
            <person name="Rogov P."/>
            <person name="Ross K."/>
            <person name="Ryan E."/>
            <person name="Settipalli S."/>
            <person name="Shea T."/>
            <person name="Sherpa N."/>
            <person name="Shi L."/>
            <person name="Shih D."/>
            <person name="Sparrow T."/>
            <person name="Spaulding J."/>
            <person name="Stalker J."/>
            <person name="Stange-Thomann N."/>
            <person name="Stavropoulos S."/>
            <person name="Stone C."/>
            <person name="Strader C."/>
            <person name="Tesfaye S."/>
            <person name="Thomson T."/>
            <person name="Thoulutsang Y."/>
            <person name="Thoulutsang D."/>
            <person name="Topham K."/>
            <person name="Topping I."/>
            <person name="Tsamla T."/>
            <person name="Vassiliev H."/>
            <person name="Vo A."/>
            <person name="Wangchuk T."/>
            <person name="Wangdi T."/>
            <person name="Weiand M."/>
            <person name="Wilkinson J."/>
            <person name="Wilson A."/>
            <person name="Yadav S."/>
            <person name="Young G."/>
            <person name="Yu Q."/>
            <person name="Zembek L."/>
            <person name="Zhong D."/>
            <person name="Zimmer A."/>
            <person name="Zwirko Z."/>
            <person name="Jaffe D.B."/>
            <person name="Alvarez P."/>
            <person name="Brockman W."/>
            <person name="Butler J."/>
            <person name="Chin C."/>
            <person name="Gnerre S."/>
            <person name="MacCallum I."/>
            <person name="Graves J.A."/>
            <person name="Ponting C.P."/>
            <person name="Breen M."/>
            <person name="Samollow P.B."/>
            <person name="Lander E.S."/>
            <person name="Lindblad-Toh K."/>
        </authorList>
    </citation>
    <scope>NUCLEOTIDE SEQUENCE [LARGE SCALE GENOMIC DNA]</scope>
</reference>
<dbReference type="GeneID" id="100032044"/>
<dbReference type="HOGENOM" id="CLU_033164_0_0_1"/>
<dbReference type="Pfam" id="PF13838">
    <property type="entry name" value="Clathrin_H_link"/>
    <property type="match status" value="1"/>
</dbReference>
<dbReference type="Ensembl" id="ENSMODT00000002258.3">
    <property type="protein sequence ID" value="ENSMODP00000002213.3"/>
    <property type="gene ID" value="ENSMODG00000001813.4"/>
</dbReference>
<dbReference type="OMA" id="IGTMNKF"/>
<name>F6T5R4_MONDO</name>
<protein>
    <recommendedName>
        <fullName evidence="2">Clathrin heavy chain linker domain-containing protein 1</fullName>
    </recommendedName>
</protein>
<feature type="domain" description="Translin-associated factor X-interacting protein 1 N-terminal" evidence="3">
    <location>
        <begin position="30"/>
        <end position="143"/>
    </location>
</feature>
<dbReference type="RefSeq" id="XP_007476874.1">
    <property type="nucleotide sequence ID" value="XM_007476812.3"/>
</dbReference>
<dbReference type="PIRSF" id="PIRSF037469">
    <property type="entry name" value="Clathrin_H-chain-rel"/>
    <property type="match status" value="1"/>
</dbReference>
<sequence length="588" mass="68035">MSVHEITINKHAILPPIISNCDKEFLERMQRYIIVETERVGCTEEGPADEYFIIYRNVFDKIIEHVTAYKSVLTSIKQEYDSFIEKIKKSQRSALYLHGKLKVLAAEPTTFIYHRKRAAQLEAKIRVIKENSLKIQTQLSKLRQLRRKCSEDEIQNLTTIVNPARPIPGMTLEESLDLDCLDEYLNRLEEKYEEVKNYSLVKYIPHMRKADLDEETIRALHRRDEAEALNNELRLRHRKTEMVSSAFLSWIKSDMSISFQDFVIHLSKTQRLLQDDQILIEELLEEDPHKAKEAEVLLDYIERFNELFTNGEYESAAIFAVNSPRGILRNIATMKKFKSAGKIRGKTLPLLLFFEALFNTSRAARKSINAQLTVEGIKCGLAEKRLDLVMHWVTRQKLTFSESAGDIICQYAEQEPYHKSKCLALAQIIYHECGLHKKAVLCLCKQGQIYGAMEYIQQCKDFSYDDLMNIVVMYPQVEFINCLTKPWKDRSPLLSICLIVLHFFANGMKKEGLNLLQELAKNGKKTTEEFMTTDLFCSLTDWQDLANLSFQQGFGSLSNDIISILRSQDGVSEIPVDGEVNVMEHVFW</sequence>
<dbReference type="CTD" id="130162"/>
<dbReference type="InterPro" id="IPR032755">
    <property type="entry name" value="TSNAXIP1_N"/>
</dbReference>
<proteinExistence type="predicted"/>
<dbReference type="InterPro" id="IPR012331">
    <property type="entry name" value="Clathrin_H-chain_linker"/>
</dbReference>
<dbReference type="Pfam" id="PF15739">
    <property type="entry name" value="TSNAXIP1_N"/>
    <property type="match status" value="1"/>
</dbReference>
<dbReference type="InParanoid" id="F6T5R4"/>
<dbReference type="STRING" id="13616.ENSMODP00000002213"/>
<dbReference type="PANTHER" id="PTHR10292">
    <property type="entry name" value="CLATHRIN HEAVY CHAIN RELATED"/>
    <property type="match status" value="1"/>
</dbReference>
<gene>
    <name evidence="4" type="primary">CLHC1</name>
</gene>